<protein>
    <recommendedName>
        <fullName evidence="2">GTP cyclohydrolase 1 type 2 homolog</fullName>
    </recommendedName>
</protein>
<dbReference type="InterPro" id="IPR036069">
    <property type="entry name" value="DUF34/NIF3_sf"/>
</dbReference>
<dbReference type="PANTHER" id="PTHR13799">
    <property type="entry name" value="NGG1 INTERACTING FACTOR 3"/>
    <property type="match status" value="1"/>
</dbReference>
<evidence type="ECO:0000256" key="4">
    <source>
        <dbReference type="PIRSR" id="PIRSR602678-1"/>
    </source>
</evidence>
<evidence type="ECO:0000313" key="6">
    <source>
        <dbReference type="Proteomes" id="UP000182589"/>
    </source>
</evidence>
<feature type="binding site" evidence="4">
    <location>
        <position position="237"/>
    </location>
    <ligand>
        <name>a divalent metal cation</name>
        <dbReference type="ChEBI" id="CHEBI:60240"/>
        <label>1</label>
    </ligand>
</feature>
<dbReference type="Pfam" id="PF01784">
    <property type="entry name" value="DUF34_NIF3"/>
    <property type="match status" value="1"/>
</dbReference>
<name>A0A1H2U5H8_9BACL</name>
<dbReference type="InterPro" id="IPR002678">
    <property type="entry name" value="DUF34/NIF3"/>
</dbReference>
<dbReference type="RefSeq" id="WP_074692927.1">
    <property type="nucleotide sequence ID" value="NZ_FNOJ01000007.1"/>
</dbReference>
<accession>A0A1H2U5H8</accession>
<dbReference type="STRING" id="89784.SAMN04489725_10734"/>
<evidence type="ECO:0000256" key="1">
    <source>
        <dbReference type="ARBA" id="ARBA00006964"/>
    </source>
</evidence>
<feature type="binding site" evidence="4">
    <location>
        <position position="233"/>
    </location>
    <ligand>
        <name>a divalent metal cation</name>
        <dbReference type="ChEBI" id="CHEBI:60240"/>
        <label>1</label>
    </ligand>
</feature>
<dbReference type="Proteomes" id="UP000182589">
    <property type="component" value="Unassembled WGS sequence"/>
</dbReference>
<keyword evidence="6" id="KW-1185">Reference proteome</keyword>
<reference evidence="6" key="1">
    <citation type="submission" date="2016-10" db="EMBL/GenBank/DDBJ databases">
        <authorList>
            <person name="Varghese N."/>
        </authorList>
    </citation>
    <scope>NUCLEOTIDE SEQUENCE [LARGE SCALE GENOMIC DNA]</scope>
    <source>
        <strain evidence="6">DSM 12489</strain>
    </source>
</reference>
<organism evidence="5 6">
    <name type="scientific">Alicyclobacillus hesperidum</name>
    <dbReference type="NCBI Taxonomy" id="89784"/>
    <lineage>
        <taxon>Bacteria</taxon>
        <taxon>Bacillati</taxon>
        <taxon>Bacillota</taxon>
        <taxon>Bacilli</taxon>
        <taxon>Bacillales</taxon>
        <taxon>Alicyclobacillaceae</taxon>
        <taxon>Alicyclobacillus</taxon>
    </lineage>
</organism>
<feature type="binding site" evidence="4">
    <location>
        <position position="65"/>
    </location>
    <ligand>
        <name>a divalent metal cation</name>
        <dbReference type="ChEBI" id="CHEBI:60240"/>
        <label>1</label>
    </ligand>
</feature>
<dbReference type="GO" id="GO:0016787">
    <property type="term" value="F:hydrolase activity"/>
    <property type="evidence" value="ECO:0007669"/>
    <property type="project" value="UniProtKB-KW"/>
</dbReference>
<keyword evidence="5" id="KW-0378">Hydrolase</keyword>
<evidence type="ECO:0000313" key="5">
    <source>
        <dbReference type="EMBL" id="SDW50754.1"/>
    </source>
</evidence>
<evidence type="ECO:0000256" key="3">
    <source>
        <dbReference type="ARBA" id="ARBA00022723"/>
    </source>
</evidence>
<proteinExistence type="inferred from homology"/>
<dbReference type="PANTHER" id="PTHR13799:SF14">
    <property type="entry name" value="GTP CYCLOHYDROLASE 1 TYPE 2 HOMOLOG"/>
    <property type="match status" value="1"/>
</dbReference>
<evidence type="ECO:0000256" key="2">
    <source>
        <dbReference type="ARBA" id="ARBA00022112"/>
    </source>
</evidence>
<dbReference type="GO" id="GO:0005737">
    <property type="term" value="C:cytoplasm"/>
    <property type="evidence" value="ECO:0007669"/>
    <property type="project" value="TreeGrafter"/>
</dbReference>
<gene>
    <name evidence="5" type="ORF">SAMN04489725_10734</name>
</gene>
<dbReference type="SUPFAM" id="SSF102705">
    <property type="entry name" value="NIF3 (NGG1p interacting factor 3)-like"/>
    <property type="match status" value="1"/>
</dbReference>
<dbReference type="Gene3D" id="3.40.1390.30">
    <property type="entry name" value="NIF3 (NGG1p interacting factor 3)-like"/>
    <property type="match status" value="2"/>
</dbReference>
<dbReference type="GO" id="GO:0046872">
    <property type="term" value="F:metal ion binding"/>
    <property type="evidence" value="ECO:0007669"/>
    <property type="project" value="UniProtKB-KW"/>
</dbReference>
<feature type="binding site" evidence="4">
    <location>
        <position position="104"/>
    </location>
    <ligand>
        <name>a divalent metal cation</name>
        <dbReference type="ChEBI" id="CHEBI:60240"/>
        <label>1</label>
    </ligand>
</feature>
<sequence>MTTVRDIVHHLEFLMPWSNGECETVDQLVFGGLEDLVHGVAVTFIASYEVLQEAVQQGANLIISHEGLFYQHMGGLDALNQDPVGSEKLEYIVKNNLAVYRLHDRPHRTRPDWIVQGMAKRLGWRDMMGDGYRTFFDAPIVQLPPVSLGQLINQIKKSFCLSQVRVVGHSALICRRVGLLPGYRGGGAAAIPYLRQADLDVIIVGEGPEWETAEYVRDAVAMGHAKAMVVIGHQQSEEAGMEMIADSLRDLVAPIPVRFIPLHPVFRVL</sequence>
<dbReference type="AlphaFoldDB" id="A0A1H2U5H8"/>
<keyword evidence="3 4" id="KW-0479">Metal-binding</keyword>
<comment type="similarity">
    <text evidence="1">Belongs to the GTP cyclohydrolase I type 2/NIF3 family.</text>
</comment>
<dbReference type="EMBL" id="FNOJ01000007">
    <property type="protein sequence ID" value="SDW50754.1"/>
    <property type="molecule type" value="Genomic_DNA"/>
</dbReference>